<dbReference type="Gene3D" id="3.20.20.30">
    <property type="entry name" value="Luciferase-like domain"/>
    <property type="match status" value="1"/>
</dbReference>
<evidence type="ECO:0000256" key="2">
    <source>
        <dbReference type="ARBA" id="ARBA00022643"/>
    </source>
</evidence>
<organism evidence="6 7">
    <name type="scientific">Edaphobacter dinghuensis</name>
    <dbReference type="NCBI Taxonomy" id="1560005"/>
    <lineage>
        <taxon>Bacteria</taxon>
        <taxon>Pseudomonadati</taxon>
        <taxon>Acidobacteriota</taxon>
        <taxon>Terriglobia</taxon>
        <taxon>Terriglobales</taxon>
        <taxon>Acidobacteriaceae</taxon>
        <taxon>Edaphobacter</taxon>
    </lineage>
</organism>
<sequence>MQIPTVEGSKPKVQIRSGESRAVEVAWFSAICSEDYEFLGVPDGTLRSSFKHCSDVVRTADRLGYQNILLPSGYEVGQDPLTFAAAVGPSLEQISQLVAIRCGEVHPPMLARAISTLDHILQGRLTINIISSDLAGTRADSATRYQRSREVIEILKQAWTQDRIQYKGQFYNFDLESLPVKPYQQNGGPLLYFGGISPDARTLAAEHSDVYLMWPETEERMAATIQSVSEEAASFGRQVDFGLRIHVIVRETEAEAHAAAERLISRLDLEKGKEIKARSLDRTSVGVARQEEMRAQSTDLYLEPNLWAGIGLARSGCGSAIVGDPDQVYAKMQRYIDMGFRAFILSGYPHIDECERFAKWVLPRLETTRLARVQHRLTEELPATPLTTAARR</sequence>
<name>A0A917LXA0_9BACT</name>
<dbReference type="InterPro" id="IPR011251">
    <property type="entry name" value="Luciferase-like_dom"/>
</dbReference>
<dbReference type="Proteomes" id="UP000647241">
    <property type="component" value="Unassembled WGS sequence"/>
</dbReference>
<reference evidence="6" key="1">
    <citation type="journal article" date="2014" name="Int. J. Syst. Evol. Microbiol.">
        <title>Complete genome sequence of Corynebacterium casei LMG S-19264T (=DSM 44701T), isolated from a smear-ripened cheese.</title>
        <authorList>
            <consortium name="US DOE Joint Genome Institute (JGI-PGF)"/>
            <person name="Walter F."/>
            <person name="Albersmeier A."/>
            <person name="Kalinowski J."/>
            <person name="Ruckert C."/>
        </authorList>
    </citation>
    <scope>NUCLEOTIDE SEQUENCE</scope>
    <source>
        <strain evidence="6">CGMCC 1.12997</strain>
    </source>
</reference>
<dbReference type="RefSeq" id="WP_188552222.1">
    <property type="nucleotide sequence ID" value="NZ_BMGT01000001.1"/>
</dbReference>
<evidence type="ECO:0000256" key="1">
    <source>
        <dbReference type="ARBA" id="ARBA00022630"/>
    </source>
</evidence>
<dbReference type="InterPro" id="IPR036661">
    <property type="entry name" value="Luciferase-like_sf"/>
</dbReference>
<accession>A0A917LXA0</accession>
<keyword evidence="4 6" id="KW-0503">Monooxygenase</keyword>
<dbReference type="InterPro" id="IPR050172">
    <property type="entry name" value="SsuD_RutA_monooxygenase"/>
</dbReference>
<dbReference type="Pfam" id="PF00296">
    <property type="entry name" value="Bac_luciferase"/>
    <property type="match status" value="1"/>
</dbReference>
<dbReference type="PANTHER" id="PTHR42847:SF4">
    <property type="entry name" value="ALKANESULFONATE MONOOXYGENASE-RELATED"/>
    <property type="match status" value="1"/>
</dbReference>
<gene>
    <name evidence="6" type="ORF">GCM10011585_00940</name>
</gene>
<dbReference type="SUPFAM" id="SSF51679">
    <property type="entry name" value="Bacterial luciferase-like"/>
    <property type="match status" value="1"/>
</dbReference>
<evidence type="ECO:0000259" key="5">
    <source>
        <dbReference type="Pfam" id="PF00296"/>
    </source>
</evidence>
<keyword evidence="7" id="KW-1185">Reference proteome</keyword>
<dbReference type="PANTHER" id="PTHR42847">
    <property type="entry name" value="ALKANESULFONATE MONOOXYGENASE"/>
    <property type="match status" value="1"/>
</dbReference>
<keyword evidence="1" id="KW-0285">Flavoprotein</keyword>
<dbReference type="AlphaFoldDB" id="A0A917LXA0"/>
<dbReference type="CDD" id="cd01094">
    <property type="entry name" value="Alkanesulfonate_monoxygenase"/>
    <property type="match status" value="1"/>
</dbReference>
<dbReference type="GO" id="GO:0046306">
    <property type="term" value="P:alkanesulfonate catabolic process"/>
    <property type="evidence" value="ECO:0007669"/>
    <property type="project" value="TreeGrafter"/>
</dbReference>
<protein>
    <submittedName>
        <fullName evidence="6">Alkanesulfonate monooxygenase</fullName>
    </submittedName>
</protein>
<keyword evidence="2" id="KW-0288">FMN</keyword>
<dbReference type="EMBL" id="BMGT01000001">
    <property type="protein sequence ID" value="GGG63251.1"/>
    <property type="molecule type" value="Genomic_DNA"/>
</dbReference>
<feature type="domain" description="Luciferase-like" evidence="5">
    <location>
        <begin position="49"/>
        <end position="341"/>
    </location>
</feature>
<comment type="caution">
    <text evidence="6">The sequence shown here is derived from an EMBL/GenBank/DDBJ whole genome shotgun (WGS) entry which is preliminary data.</text>
</comment>
<proteinExistence type="predicted"/>
<reference evidence="6" key="2">
    <citation type="submission" date="2020-09" db="EMBL/GenBank/DDBJ databases">
        <authorList>
            <person name="Sun Q."/>
            <person name="Zhou Y."/>
        </authorList>
    </citation>
    <scope>NUCLEOTIDE SEQUENCE</scope>
    <source>
        <strain evidence="6">CGMCC 1.12997</strain>
    </source>
</reference>
<evidence type="ECO:0000313" key="7">
    <source>
        <dbReference type="Proteomes" id="UP000647241"/>
    </source>
</evidence>
<evidence type="ECO:0000256" key="4">
    <source>
        <dbReference type="ARBA" id="ARBA00023033"/>
    </source>
</evidence>
<keyword evidence="3" id="KW-0560">Oxidoreductase</keyword>
<dbReference type="GO" id="GO:0008726">
    <property type="term" value="F:alkanesulfonate monooxygenase activity"/>
    <property type="evidence" value="ECO:0007669"/>
    <property type="project" value="TreeGrafter"/>
</dbReference>
<evidence type="ECO:0000256" key="3">
    <source>
        <dbReference type="ARBA" id="ARBA00023002"/>
    </source>
</evidence>
<evidence type="ECO:0000313" key="6">
    <source>
        <dbReference type="EMBL" id="GGG63251.1"/>
    </source>
</evidence>